<organism evidence="3 4">
    <name type="scientific">Gracilibacillus boraciitolerans JCM 21714</name>
    <dbReference type="NCBI Taxonomy" id="1298598"/>
    <lineage>
        <taxon>Bacteria</taxon>
        <taxon>Bacillati</taxon>
        <taxon>Bacillota</taxon>
        <taxon>Bacilli</taxon>
        <taxon>Bacillales</taxon>
        <taxon>Bacillaceae</taxon>
        <taxon>Gracilibacillus</taxon>
    </lineage>
</organism>
<dbReference type="InterPro" id="IPR027417">
    <property type="entry name" value="P-loop_NTPase"/>
</dbReference>
<dbReference type="EMBL" id="BAVS01000031">
    <property type="protein sequence ID" value="GAE94805.1"/>
    <property type="molecule type" value="Genomic_DNA"/>
</dbReference>
<dbReference type="eggNOG" id="COG3593">
    <property type="taxonomic scope" value="Bacteria"/>
</dbReference>
<evidence type="ECO:0000313" key="4">
    <source>
        <dbReference type="Proteomes" id="UP000019102"/>
    </source>
</evidence>
<evidence type="ECO:0000259" key="1">
    <source>
        <dbReference type="Pfam" id="PF13175"/>
    </source>
</evidence>
<dbReference type="PANTHER" id="PTHR43581">
    <property type="entry name" value="ATP/GTP PHOSPHATASE"/>
    <property type="match status" value="1"/>
</dbReference>
<proteinExistence type="predicted"/>
<dbReference type="STRING" id="1298598.JCM21714_3995"/>
<dbReference type="Pfam" id="PF20469">
    <property type="entry name" value="OLD-like_TOPRIM"/>
    <property type="match status" value="1"/>
</dbReference>
<name>W4VN06_9BACI</name>
<dbReference type="Proteomes" id="UP000019102">
    <property type="component" value="Unassembled WGS sequence"/>
</dbReference>
<dbReference type="CDD" id="cd00267">
    <property type="entry name" value="ABC_ATPase"/>
    <property type="match status" value="1"/>
</dbReference>
<reference evidence="3 4" key="1">
    <citation type="journal article" date="2014" name="Genome Announc.">
        <title>Draft Genome Sequence of the Boron-Tolerant and Moderately Halotolerant Bacterium Gracilibacillus boraciitolerans JCM 21714T.</title>
        <authorList>
            <person name="Ahmed I."/>
            <person name="Oshima K."/>
            <person name="Suda W."/>
            <person name="Kitamura K."/>
            <person name="Iida T."/>
            <person name="Ohmori Y."/>
            <person name="Fujiwara T."/>
            <person name="Hattori M."/>
            <person name="Ohkuma M."/>
        </authorList>
    </citation>
    <scope>NUCLEOTIDE SEQUENCE [LARGE SCALE GENOMIC DNA]</scope>
    <source>
        <strain evidence="3 4">JCM 21714</strain>
    </source>
</reference>
<dbReference type="AlphaFoldDB" id="W4VN06"/>
<keyword evidence="4" id="KW-1185">Reference proteome</keyword>
<evidence type="ECO:0000313" key="3">
    <source>
        <dbReference type="EMBL" id="GAE94805.1"/>
    </source>
</evidence>
<dbReference type="SUPFAM" id="SSF52540">
    <property type="entry name" value="P-loop containing nucleoside triphosphate hydrolases"/>
    <property type="match status" value="1"/>
</dbReference>
<feature type="domain" description="Endonuclease GajA/Old nuclease/RecF-like AAA" evidence="1">
    <location>
        <begin position="8"/>
        <end position="395"/>
    </location>
</feature>
<dbReference type="InterPro" id="IPR041685">
    <property type="entry name" value="AAA_GajA/Old/RecF-like"/>
</dbReference>
<sequence length="634" mass="73765">MLGMIVLEKAIVNKYKSIQQAQEISFENDVTTFVGMNEAGKTAILEALAKFNYFEDNEKFQFNPTLDYPRKELKKYQRSEEKVKVVECQYKITEFLHNKITKDLGKGVFSEQSFSEYLYYGSTNKTVCGINADSKRYLENLIKKYEIEEHESEVLLSHNFNLSKIRELLDENSSDSLVELMNELDEKILKGAWEKWKDPLANYIFRKWINPYIPKFWYYDEYFSLPSRIDLNALHQGEINDDSSQTAKALLDVAQIDLEELLSSDDFETFTAELEATSNEITDQMFEYWTANKNLEIEFKIDHQGNKKILDIRVKNQKHRVSIPLNQRSKGFNWFFSFIVWFSKIKNDKNYNYVLLLDEPGLNLHASAQADLLRFIEDLSDEYQIIYTTHSPFMVDSTKLDKVRTVYEGEEGTTISQSIQEKDSRTLFPLQAALGYEIAQNLFISEKNLLVEGPADIIYLTKLSEFLKSVDKEGLRDDVVLVPVGGLDKIPAFISLMTGNKLNIVALLDSFTNSKGKQRLDSLIMKKIIREKNIRFFDEFTDGLDKADIEDLFTKGEYLKFYNAAFPEQKILVKDLMDRNDKILTQIGQISGKNRFNHYLPAKEFLKINLTKKSLTENTINRFEDLFKTINNLF</sequence>
<accession>W4VN06</accession>
<dbReference type="Gene3D" id="3.40.50.300">
    <property type="entry name" value="P-loop containing nucleotide triphosphate hydrolases"/>
    <property type="match status" value="2"/>
</dbReference>
<feature type="domain" description="OLD protein-like TOPRIM" evidence="2">
    <location>
        <begin position="443"/>
        <end position="509"/>
    </location>
</feature>
<dbReference type="PANTHER" id="PTHR43581:SF3">
    <property type="entry name" value="AAA+ ATPASE DOMAIN-CONTAINING PROTEIN"/>
    <property type="match status" value="1"/>
</dbReference>
<dbReference type="InterPro" id="IPR051396">
    <property type="entry name" value="Bact_Antivir_Def_Nuclease"/>
</dbReference>
<dbReference type="RefSeq" id="WP_200868464.1">
    <property type="nucleotide sequence ID" value="NZ_BAVS01000031.1"/>
</dbReference>
<comment type="caution">
    <text evidence="3">The sequence shown here is derived from an EMBL/GenBank/DDBJ whole genome shotgun (WGS) entry which is preliminary data.</text>
</comment>
<protein>
    <submittedName>
        <fullName evidence="3">Uncharacterized protein</fullName>
    </submittedName>
</protein>
<evidence type="ECO:0000259" key="2">
    <source>
        <dbReference type="Pfam" id="PF20469"/>
    </source>
</evidence>
<dbReference type="InterPro" id="IPR034139">
    <property type="entry name" value="TOPRIM_OLD"/>
</dbReference>
<dbReference type="Pfam" id="PF13175">
    <property type="entry name" value="AAA_15"/>
    <property type="match status" value="1"/>
</dbReference>
<gene>
    <name evidence="3" type="ORF">JCM21714_3995</name>
</gene>